<name>A0A841GTL9_9BACT</name>
<keyword evidence="3" id="KW-1185">Reference proteome</keyword>
<proteinExistence type="predicted"/>
<protein>
    <submittedName>
        <fullName evidence="2">Uncharacterized protein</fullName>
    </submittedName>
</protein>
<feature type="region of interest" description="Disordered" evidence="1">
    <location>
        <begin position="29"/>
        <end position="50"/>
    </location>
</feature>
<dbReference type="EMBL" id="JACHIA010000003">
    <property type="protein sequence ID" value="MBB6069949.1"/>
    <property type="molecule type" value="Genomic_DNA"/>
</dbReference>
<dbReference type="Proteomes" id="UP000582837">
    <property type="component" value="Unassembled WGS sequence"/>
</dbReference>
<evidence type="ECO:0000313" key="2">
    <source>
        <dbReference type="EMBL" id="MBB6069949.1"/>
    </source>
</evidence>
<accession>A0A841GTL9</accession>
<sequence length="359" mass="38489">MRLERLILVTLGLGLLVACTDGLTGPEAAPAVDASHSAGERALGGRSPGETEYGCTFEIRNPAGGYRTRRAHIHLPAPELHPLGMLREYRYRAFAGEELVISARCMIPATERAGKRVDRLFNVFREHQQKPDDAIRSMSNECCPTVEVTTCQYGGSYYDGDCEGATTPEEDYSACYYFGECGGSGGWHWQPGNPANPTCDPATGCDPMADCIAKGHPECLQPLTGADSAALVSALGMVRTQFSDSTAARACAEMTASFRSAMSAGAVFRGRFDSGSTSDGEPPHYGSYYNRKLHFDPSALDAAAMGDITALRELVNTALHEGSHYTGAEHPAGYTLDAQLYSDPPFNQLNPGPNSCVPR</sequence>
<evidence type="ECO:0000313" key="3">
    <source>
        <dbReference type="Proteomes" id="UP000582837"/>
    </source>
</evidence>
<organism evidence="2 3">
    <name type="scientific">Longimicrobium terrae</name>
    <dbReference type="NCBI Taxonomy" id="1639882"/>
    <lineage>
        <taxon>Bacteria</taxon>
        <taxon>Pseudomonadati</taxon>
        <taxon>Gemmatimonadota</taxon>
        <taxon>Longimicrobiia</taxon>
        <taxon>Longimicrobiales</taxon>
        <taxon>Longimicrobiaceae</taxon>
        <taxon>Longimicrobium</taxon>
    </lineage>
</organism>
<dbReference type="PROSITE" id="PS51257">
    <property type="entry name" value="PROKAR_LIPOPROTEIN"/>
    <property type="match status" value="1"/>
</dbReference>
<reference evidence="2 3" key="1">
    <citation type="submission" date="2020-08" db="EMBL/GenBank/DDBJ databases">
        <title>Genomic Encyclopedia of Type Strains, Phase IV (KMG-IV): sequencing the most valuable type-strain genomes for metagenomic binning, comparative biology and taxonomic classification.</title>
        <authorList>
            <person name="Goeker M."/>
        </authorList>
    </citation>
    <scope>NUCLEOTIDE SEQUENCE [LARGE SCALE GENOMIC DNA]</scope>
    <source>
        <strain evidence="2 3">DSM 29007</strain>
    </source>
</reference>
<dbReference type="AlphaFoldDB" id="A0A841GTL9"/>
<comment type="caution">
    <text evidence="2">The sequence shown here is derived from an EMBL/GenBank/DDBJ whole genome shotgun (WGS) entry which is preliminary data.</text>
</comment>
<evidence type="ECO:0000256" key="1">
    <source>
        <dbReference type="SAM" id="MobiDB-lite"/>
    </source>
</evidence>
<gene>
    <name evidence="2" type="ORF">HNQ61_001566</name>
</gene>